<feature type="domain" description="DUF4145" evidence="1">
    <location>
        <begin position="84"/>
        <end position="139"/>
    </location>
</feature>
<organism evidence="2 3">
    <name type="scientific">Anaerobaca lacustris</name>
    <dbReference type="NCBI Taxonomy" id="3044600"/>
    <lineage>
        <taxon>Bacteria</taxon>
        <taxon>Pseudomonadati</taxon>
        <taxon>Planctomycetota</taxon>
        <taxon>Phycisphaerae</taxon>
        <taxon>Sedimentisphaerales</taxon>
        <taxon>Anaerobacaceae</taxon>
        <taxon>Anaerobaca</taxon>
    </lineage>
</organism>
<dbReference type="EMBL" id="JASCXX010000008">
    <property type="protein sequence ID" value="MDI6448984.1"/>
    <property type="molecule type" value="Genomic_DNA"/>
</dbReference>
<comment type="caution">
    <text evidence="2">The sequence shown here is derived from an EMBL/GenBank/DDBJ whole genome shotgun (WGS) entry which is preliminary data.</text>
</comment>
<protein>
    <submittedName>
        <fullName evidence="2">DUF4145 domain-containing protein</fullName>
    </submittedName>
</protein>
<evidence type="ECO:0000313" key="3">
    <source>
        <dbReference type="Proteomes" id="UP001431776"/>
    </source>
</evidence>
<name>A0AAW6TZ38_9BACT</name>
<accession>A0AAW6TZ38</accession>
<sequence>MSDSGIKQLSADNWLMPDDVIRFFTGMERAEDYVAEVLGPRLSAKVPEDICALFDVARGTMLYGYLYYPLFTVGLEQLFRVGEAAIQHKCAQLAISKTKKRFVDQINWLVERDALSAEEADGWHALRRLRNSASHPTKQSITSPGMAIGILYRLSEDINTLFDGS</sequence>
<gene>
    <name evidence="2" type="ORF">QJ522_08010</name>
</gene>
<dbReference type="Pfam" id="PF13643">
    <property type="entry name" value="DUF4145"/>
    <property type="match status" value="1"/>
</dbReference>
<dbReference type="RefSeq" id="WP_349244393.1">
    <property type="nucleotide sequence ID" value="NZ_JASCXX010000008.1"/>
</dbReference>
<proteinExistence type="predicted"/>
<keyword evidence="3" id="KW-1185">Reference proteome</keyword>
<dbReference type="InterPro" id="IPR025285">
    <property type="entry name" value="DUF4145"/>
</dbReference>
<dbReference type="AlphaFoldDB" id="A0AAW6TZ38"/>
<reference evidence="2" key="1">
    <citation type="submission" date="2023-05" db="EMBL/GenBank/DDBJ databases">
        <title>Anaerotaeda fermentans gen. nov., sp. nov., a novel anaerobic planctomycete of the new family within the order Sedimentisphaerales isolated from Taman Peninsula, Russia.</title>
        <authorList>
            <person name="Khomyakova M.A."/>
            <person name="Merkel A.Y."/>
            <person name="Slobodkin A.I."/>
        </authorList>
    </citation>
    <scope>NUCLEOTIDE SEQUENCE</scope>
    <source>
        <strain evidence="2">M17dextr</strain>
    </source>
</reference>
<dbReference type="Proteomes" id="UP001431776">
    <property type="component" value="Unassembled WGS sequence"/>
</dbReference>
<evidence type="ECO:0000259" key="1">
    <source>
        <dbReference type="Pfam" id="PF13643"/>
    </source>
</evidence>
<evidence type="ECO:0000313" key="2">
    <source>
        <dbReference type="EMBL" id="MDI6448984.1"/>
    </source>
</evidence>